<dbReference type="PANTHER" id="PTHR24198:SF165">
    <property type="entry name" value="ANKYRIN REPEAT-CONTAINING PROTEIN-RELATED"/>
    <property type="match status" value="1"/>
</dbReference>
<accession>A0A0N1P9S9</accession>
<feature type="repeat" description="ANK" evidence="3">
    <location>
        <begin position="133"/>
        <end position="167"/>
    </location>
</feature>
<keyword evidence="1" id="KW-0677">Repeat</keyword>
<dbReference type="PANTHER" id="PTHR24198">
    <property type="entry name" value="ANKYRIN REPEAT AND PROTEIN KINASE DOMAIN-CONTAINING PROTEIN"/>
    <property type="match status" value="1"/>
</dbReference>
<dbReference type="InterPro" id="IPR002110">
    <property type="entry name" value="Ankyrin_rpt"/>
</dbReference>
<dbReference type="PROSITE" id="PS50297">
    <property type="entry name" value="ANK_REP_REGION"/>
    <property type="match status" value="1"/>
</dbReference>
<dbReference type="SMART" id="SM00248">
    <property type="entry name" value="ANK"/>
    <property type="match status" value="6"/>
</dbReference>
<reference evidence="5 6" key="1">
    <citation type="journal article" date="2015" name="PLoS Pathog.">
        <title>Leptomonas seymouri: Adaptations to the Dixenous Life Cycle Analyzed by Genome Sequencing, Transcriptome Profiling and Co-infection with Leishmania donovani.</title>
        <authorList>
            <person name="Kraeva N."/>
            <person name="Butenko A."/>
            <person name="Hlavacova J."/>
            <person name="Kostygov A."/>
            <person name="Myskova J."/>
            <person name="Grybchuk D."/>
            <person name="Lestinova T."/>
            <person name="Votypka J."/>
            <person name="Volf P."/>
            <person name="Opperdoes F."/>
            <person name="Flegontov P."/>
            <person name="Lukes J."/>
            <person name="Yurchenko V."/>
        </authorList>
    </citation>
    <scope>NUCLEOTIDE SEQUENCE [LARGE SCALE GENOMIC DNA]</scope>
    <source>
        <strain evidence="5 6">ATCC 30220</strain>
    </source>
</reference>
<dbReference type="OMA" id="QAPFHNG"/>
<feature type="region of interest" description="Disordered" evidence="4">
    <location>
        <begin position="342"/>
        <end position="362"/>
    </location>
</feature>
<dbReference type="EMBL" id="LJSK01000445">
    <property type="protein sequence ID" value="KPI83070.1"/>
    <property type="molecule type" value="Genomic_DNA"/>
</dbReference>
<keyword evidence="6" id="KW-1185">Reference proteome</keyword>
<dbReference type="InterPro" id="IPR036770">
    <property type="entry name" value="Ankyrin_rpt-contain_sf"/>
</dbReference>
<keyword evidence="2 3" id="KW-0040">ANK repeat</keyword>
<feature type="repeat" description="ANK" evidence="3">
    <location>
        <begin position="206"/>
        <end position="238"/>
    </location>
</feature>
<evidence type="ECO:0000256" key="4">
    <source>
        <dbReference type="SAM" id="MobiDB-lite"/>
    </source>
</evidence>
<dbReference type="AlphaFoldDB" id="A0A0N1P9S9"/>
<dbReference type="Proteomes" id="UP000038009">
    <property type="component" value="Unassembled WGS sequence"/>
</dbReference>
<gene>
    <name evidence="5" type="ORF">ABL78_7904</name>
</gene>
<evidence type="ECO:0000256" key="1">
    <source>
        <dbReference type="ARBA" id="ARBA00022737"/>
    </source>
</evidence>
<proteinExistence type="predicted"/>
<name>A0A0N1P9S9_LEPSE</name>
<sequence>MADFPKLARIKSEDENMEKIHVAARKGQTEEVRRLITLGINPTIQNRFGCTALHLACKFGCVETAKYLASVAEVHTSWHGQKPIHLAVLSNKMDLVKALVDGAKVRGQSIESLLNECDDREVKEIGTHVKHCKGQTALHWCVGLGPEYLPMLKLLVQLGASPTVKDRDDETPLMRAMEFGWPEALETMLDNVVNKNSLRLDYMDRKGHSHLHWAILTNNEPIALRFVEMGHNVDMEDAEHVVPLYLSVRAAMVQLTAKLAGMTDSVLVQSCPFHNGTTVVRDRIAWLSFVSTDADAEPAKIEVIRLFQAKLTEVTASLGDGPKDGEKKKKRAANPVKLMKFAPSAPYRERARSRTKSTGSRK</sequence>
<dbReference type="Gene3D" id="1.25.40.20">
    <property type="entry name" value="Ankyrin repeat-containing domain"/>
    <property type="match status" value="1"/>
</dbReference>
<evidence type="ECO:0000313" key="5">
    <source>
        <dbReference type="EMBL" id="KPI83070.1"/>
    </source>
</evidence>
<comment type="caution">
    <text evidence="5">The sequence shown here is derived from an EMBL/GenBank/DDBJ whole genome shotgun (WGS) entry which is preliminary data.</text>
</comment>
<evidence type="ECO:0000256" key="2">
    <source>
        <dbReference type="ARBA" id="ARBA00023043"/>
    </source>
</evidence>
<dbReference type="OrthoDB" id="539213at2759"/>
<feature type="repeat" description="ANK" evidence="3">
    <location>
        <begin position="79"/>
        <end position="101"/>
    </location>
</feature>
<feature type="compositionally biased region" description="Basic residues" evidence="4">
    <location>
        <begin position="353"/>
        <end position="362"/>
    </location>
</feature>
<dbReference type="Pfam" id="PF12796">
    <property type="entry name" value="Ank_2"/>
    <property type="match status" value="2"/>
</dbReference>
<organism evidence="5 6">
    <name type="scientific">Leptomonas seymouri</name>
    <dbReference type="NCBI Taxonomy" id="5684"/>
    <lineage>
        <taxon>Eukaryota</taxon>
        <taxon>Discoba</taxon>
        <taxon>Euglenozoa</taxon>
        <taxon>Kinetoplastea</taxon>
        <taxon>Metakinetoplastina</taxon>
        <taxon>Trypanosomatida</taxon>
        <taxon>Trypanosomatidae</taxon>
        <taxon>Leishmaniinae</taxon>
        <taxon>Leptomonas</taxon>
    </lineage>
</organism>
<evidence type="ECO:0000256" key="3">
    <source>
        <dbReference type="PROSITE-ProRule" id="PRU00023"/>
    </source>
</evidence>
<dbReference type="VEuPathDB" id="TriTrypDB:Lsey_0445_0010"/>
<dbReference type="SUPFAM" id="SSF48403">
    <property type="entry name" value="Ankyrin repeat"/>
    <property type="match status" value="1"/>
</dbReference>
<dbReference type="PROSITE" id="PS50088">
    <property type="entry name" value="ANK_REPEAT"/>
    <property type="match status" value="4"/>
</dbReference>
<evidence type="ECO:0000313" key="6">
    <source>
        <dbReference type="Proteomes" id="UP000038009"/>
    </source>
</evidence>
<protein>
    <submittedName>
        <fullName evidence="5">Uncharacterized protein</fullName>
    </submittedName>
</protein>
<feature type="repeat" description="ANK" evidence="3">
    <location>
        <begin position="15"/>
        <end position="47"/>
    </location>
</feature>